<protein>
    <submittedName>
        <fullName evidence="3">Membrane protein</fullName>
    </submittedName>
</protein>
<organism evidence="3 4">
    <name type="scientific">Maricaulis virginensis</name>
    <dbReference type="NCBI Taxonomy" id="144022"/>
    <lineage>
        <taxon>Bacteria</taxon>
        <taxon>Pseudomonadati</taxon>
        <taxon>Pseudomonadota</taxon>
        <taxon>Alphaproteobacteria</taxon>
        <taxon>Maricaulales</taxon>
        <taxon>Maricaulaceae</taxon>
        <taxon>Maricaulis</taxon>
    </lineage>
</organism>
<keyword evidence="2" id="KW-1133">Transmembrane helix</keyword>
<feature type="compositionally biased region" description="Polar residues" evidence="1">
    <location>
        <begin position="240"/>
        <end position="259"/>
    </location>
</feature>
<dbReference type="EMBL" id="BSFE01000008">
    <property type="protein sequence ID" value="GLK53079.1"/>
    <property type="molecule type" value="Genomic_DNA"/>
</dbReference>
<keyword evidence="2" id="KW-0812">Transmembrane</keyword>
<gene>
    <name evidence="3" type="ORF">GCM10017621_25870</name>
</gene>
<evidence type="ECO:0000313" key="3">
    <source>
        <dbReference type="EMBL" id="GLK53079.1"/>
    </source>
</evidence>
<evidence type="ECO:0000313" key="4">
    <source>
        <dbReference type="Proteomes" id="UP001143486"/>
    </source>
</evidence>
<dbReference type="AlphaFoldDB" id="A0A9W6IPS5"/>
<feature type="region of interest" description="Disordered" evidence="1">
    <location>
        <begin position="240"/>
        <end position="264"/>
    </location>
</feature>
<keyword evidence="2" id="KW-0472">Membrane</keyword>
<evidence type="ECO:0000256" key="1">
    <source>
        <dbReference type="SAM" id="MobiDB-lite"/>
    </source>
</evidence>
<reference evidence="3" key="2">
    <citation type="submission" date="2023-01" db="EMBL/GenBank/DDBJ databases">
        <authorList>
            <person name="Sun Q."/>
            <person name="Evtushenko L."/>
        </authorList>
    </citation>
    <scope>NUCLEOTIDE SEQUENCE</scope>
    <source>
        <strain evidence="3">VKM B-1513</strain>
    </source>
</reference>
<accession>A0A9W6IPS5</accession>
<reference evidence="3" key="1">
    <citation type="journal article" date="2014" name="Int. J. Syst. Evol. Microbiol.">
        <title>Complete genome sequence of Corynebacterium casei LMG S-19264T (=DSM 44701T), isolated from a smear-ripened cheese.</title>
        <authorList>
            <consortium name="US DOE Joint Genome Institute (JGI-PGF)"/>
            <person name="Walter F."/>
            <person name="Albersmeier A."/>
            <person name="Kalinowski J."/>
            <person name="Ruckert C."/>
        </authorList>
    </citation>
    <scope>NUCLEOTIDE SEQUENCE</scope>
    <source>
        <strain evidence="3">VKM B-1513</strain>
    </source>
</reference>
<dbReference type="Proteomes" id="UP001143486">
    <property type="component" value="Unassembled WGS sequence"/>
</dbReference>
<dbReference type="RefSeq" id="WP_271187439.1">
    <property type="nucleotide sequence ID" value="NZ_BSFE01000008.1"/>
</dbReference>
<sequence length="430" mass="44433">MADPNDTLDPEPVDAEFEPADDSRPAGKPVRKGPGWLSLFTVFLLASAAGGAIGYAGQTYFGAPVPSGDGAAAERAALTDAITALESRLATVEGQLPEGDLSAITEFLEAGDQPDFAALEARLTSLENAPAATAGSAFDPAPLEHRLDRLEAAIADVDALANQALDGAQASTGNSIDPQVLQNITQRLAALEQAGDTGGAPPAVSFDDPAPQIEALDARIAGLESDLSALGDRLGETRSLAETAQSAADTATRTAQNTGGDDARASRTLAARALALTALREIAMTGEGFEAERAALARLWRDNADLEALAPVARAGVPTLDQLAANYPGSTIREAAGPGRIFFGLIEVRQAEAGDDETGALAITALAEDRLSQDDLDGAIALTERLEGDALEAARDWLISARARQDLDLRLTRLRQALADDATAQGADPL</sequence>
<feature type="transmembrane region" description="Helical" evidence="2">
    <location>
        <begin position="36"/>
        <end position="57"/>
    </location>
</feature>
<comment type="caution">
    <text evidence="3">The sequence shown here is derived from an EMBL/GenBank/DDBJ whole genome shotgun (WGS) entry which is preliminary data.</text>
</comment>
<name>A0A9W6IPS5_9PROT</name>
<feature type="compositionally biased region" description="Acidic residues" evidence="1">
    <location>
        <begin position="1"/>
        <end position="20"/>
    </location>
</feature>
<evidence type="ECO:0000256" key="2">
    <source>
        <dbReference type="SAM" id="Phobius"/>
    </source>
</evidence>
<keyword evidence="4" id="KW-1185">Reference proteome</keyword>
<feature type="region of interest" description="Disordered" evidence="1">
    <location>
        <begin position="1"/>
        <end position="30"/>
    </location>
</feature>
<proteinExistence type="predicted"/>